<dbReference type="PANTHER" id="PTHR11630:SF42">
    <property type="entry name" value="DNA REPLICATION LICENSING FACTOR MCM5"/>
    <property type="match status" value="1"/>
</dbReference>
<protein>
    <recommendedName>
        <fullName evidence="12">DNA replication licensing factor MCM5</fullName>
        <ecNumber evidence="12">3.6.4.12</ecNumber>
    </recommendedName>
</protein>
<comment type="subunit">
    <text evidence="12">Component of the MCM2-7 complex.</text>
</comment>
<keyword evidence="7 11" id="KW-0067">ATP-binding</keyword>
<accession>A0ABR3X307</accession>
<dbReference type="Gene3D" id="3.40.50.300">
    <property type="entry name" value="P-loop containing nucleotide triphosphate hydrolases"/>
    <property type="match status" value="1"/>
</dbReference>
<evidence type="ECO:0000256" key="5">
    <source>
        <dbReference type="ARBA" id="ARBA00022801"/>
    </source>
</evidence>
<evidence type="ECO:0000256" key="3">
    <source>
        <dbReference type="ARBA" id="ARBA00022705"/>
    </source>
</evidence>
<evidence type="ECO:0000256" key="6">
    <source>
        <dbReference type="ARBA" id="ARBA00022806"/>
    </source>
</evidence>
<reference evidence="14 15" key="1">
    <citation type="journal article" date="2024" name="Commun. Biol.">
        <title>Comparative genomic analysis of thermophilic fungi reveals convergent evolutionary adaptations and gene losses.</title>
        <authorList>
            <person name="Steindorff A.S."/>
            <person name="Aguilar-Pontes M.V."/>
            <person name="Robinson A.J."/>
            <person name="Andreopoulos B."/>
            <person name="LaButti K."/>
            <person name="Kuo A."/>
            <person name="Mondo S."/>
            <person name="Riley R."/>
            <person name="Otillar R."/>
            <person name="Haridas S."/>
            <person name="Lipzen A."/>
            <person name="Grimwood J."/>
            <person name="Schmutz J."/>
            <person name="Clum A."/>
            <person name="Reid I.D."/>
            <person name="Moisan M.C."/>
            <person name="Butler G."/>
            <person name="Nguyen T.T.M."/>
            <person name="Dewar K."/>
            <person name="Conant G."/>
            <person name="Drula E."/>
            <person name="Henrissat B."/>
            <person name="Hansel C."/>
            <person name="Singer S."/>
            <person name="Hutchinson M.I."/>
            <person name="de Vries R.P."/>
            <person name="Natvig D.O."/>
            <person name="Powell A.J."/>
            <person name="Tsang A."/>
            <person name="Grigoriev I.V."/>
        </authorList>
    </citation>
    <scope>NUCLEOTIDE SEQUENCE [LARGE SCALE GENOMIC DNA]</scope>
    <source>
        <strain evidence="14 15">ATCC 24622</strain>
    </source>
</reference>
<feature type="domain" description="MCM C-terminal AAA(+) ATPase" evidence="13">
    <location>
        <begin position="319"/>
        <end position="525"/>
    </location>
</feature>
<evidence type="ECO:0000313" key="14">
    <source>
        <dbReference type="EMBL" id="KAL1870287.1"/>
    </source>
</evidence>
<dbReference type="InterPro" id="IPR041562">
    <property type="entry name" value="MCM_lid"/>
</dbReference>
<proteinExistence type="inferred from homology"/>
<organism evidence="14 15">
    <name type="scientific">Phialemonium thermophilum</name>
    <dbReference type="NCBI Taxonomy" id="223376"/>
    <lineage>
        <taxon>Eukaryota</taxon>
        <taxon>Fungi</taxon>
        <taxon>Dikarya</taxon>
        <taxon>Ascomycota</taxon>
        <taxon>Pezizomycotina</taxon>
        <taxon>Sordariomycetes</taxon>
        <taxon>Sordariomycetidae</taxon>
        <taxon>Cephalothecales</taxon>
        <taxon>Cephalothecaceae</taxon>
        <taxon>Phialemonium</taxon>
    </lineage>
</organism>
<dbReference type="PRINTS" id="PR01661">
    <property type="entry name" value="MCMPROTEIN5"/>
</dbReference>
<keyword evidence="4 11" id="KW-0547">Nucleotide-binding</keyword>
<dbReference type="InterPro" id="IPR033762">
    <property type="entry name" value="MCM_OB"/>
</dbReference>
<evidence type="ECO:0000259" key="13">
    <source>
        <dbReference type="PROSITE" id="PS50051"/>
    </source>
</evidence>
<gene>
    <name evidence="14" type="ORF">VTK73DRAFT_2701</name>
</gene>
<evidence type="ECO:0000256" key="12">
    <source>
        <dbReference type="RuleBase" id="RU368063"/>
    </source>
</evidence>
<evidence type="ECO:0000256" key="7">
    <source>
        <dbReference type="ARBA" id="ARBA00022840"/>
    </source>
</evidence>
<dbReference type="Pfam" id="PF17207">
    <property type="entry name" value="MCM_OB"/>
    <property type="match status" value="1"/>
</dbReference>
<dbReference type="Pfam" id="PF00493">
    <property type="entry name" value="MCM"/>
    <property type="match status" value="1"/>
</dbReference>
<evidence type="ECO:0000256" key="9">
    <source>
        <dbReference type="ARBA" id="ARBA00023242"/>
    </source>
</evidence>
<dbReference type="SMART" id="SM00350">
    <property type="entry name" value="MCM"/>
    <property type="match status" value="1"/>
</dbReference>
<dbReference type="InterPro" id="IPR027417">
    <property type="entry name" value="P-loop_NTPase"/>
</dbReference>
<dbReference type="Pfam" id="PF14551">
    <property type="entry name" value="MCM_N"/>
    <property type="match status" value="1"/>
</dbReference>
<dbReference type="Pfam" id="PF17855">
    <property type="entry name" value="MCM_lid"/>
    <property type="match status" value="1"/>
</dbReference>
<dbReference type="SUPFAM" id="SSF52540">
    <property type="entry name" value="P-loop containing nucleoside triphosphate hydrolases"/>
    <property type="match status" value="1"/>
</dbReference>
<evidence type="ECO:0000256" key="2">
    <source>
        <dbReference type="ARBA" id="ARBA00008010"/>
    </source>
</evidence>
<keyword evidence="8 11" id="KW-0238">DNA-binding</keyword>
<name>A0ABR3X307_9PEZI</name>
<evidence type="ECO:0000313" key="15">
    <source>
        <dbReference type="Proteomes" id="UP001586593"/>
    </source>
</evidence>
<evidence type="ECO:0000256" key="1">
    <source>
        <dbReference type="ARBA" id="ARBA00004123"/>
    </source>
</evidence>
<dbReference type="Pfam" id="PF21933">
    <property type="entry name" value="MCM5_C"/>
    <property type="match status" value="1"/>
</dbReference>
<keyword evidence="5 12" id="KW-0378">Hydrolase</keyword>
<comment type="subcellular location">
    <subcellularLocation>
        <location evidence="1 12">Nucleus</location>
    </subcellularLocation>
</comment>
<keyword evidence="6 12" id="KW-0347">Helicase</keyword>
<dbReference type="InterPro" id="IPR031327">
    <property type="entry name" value="MCM"/>
</dbReference>
<comment type="similarity">
    <text evidence="2 11">Belongs to the MCM family.</text>
</comment>
<dbReference type="PROSITE" id="PS00847">
    <property type="entry name" value="MCM_1"/>
    <property type="match status" value="1"/>
</dbReference>
<dbReference type="PROSITE" id="PS50051">
    <property type="entry name" value="MCM_2"/>
    <property type="match status" value="1"/>
</dbReference>
<dbReference type="Gene3D" id="3.30.1640.10">
    <property type="entry name" value="mini-chromosome maintenance (MCM) complex, chain A, domain 1"/>
    <property type="match status" value="1"/>
</dbReference>
<dbReference type="PANTHER" id="PTHR11630">
    <property type="entry name" value="DNA REPLICATION LICENSING FACTOR MCM FAMILY MEMBER"/>
    <property type="match status" value="1"/>
</dbReference>
<evidence type="ECO:0000256" key="8">
    <source>
        <dbReference type="ARBA" id="ARBA00023125"/>
    </source>
</evidence>
<dbReference type="InterPro" id="IPR008048">
    <property type="entry name" value="MCM5"/>
</dbReference>
<dbReference type="PRINTS" id="PR01657">
    <property type="entry name" value="MCMFAMILY"/>
</dbReference>
<evidence type="ECO:0000256" key="4">
    <source>
        <dbReference type="ARBA" id="ARBA00022741"/>
    </source>
</evidence>
<evidence type="ECO:0000256" key="10">
    <source>
        <dbReference type="ARBA" id="ARBA00023306"/>
    </source>
</evidence>
<dbReference type="SUPFAM" id="SSF50249">
    <property type="entry name" value="Nucleic acid-binding proteins"/>
    <property type="match status" value="1"/>
</dbReference>
<dbReference type="EC" id="3.6.4.12" evidence="12"/>
<keyword evidence="9 12" id="KW-0539">Nucleus</keyword>
<dbReference type="Proteomes" id="UP001586593">
    <property type="component" value="Unassembled WGS sequence"/>
</dbReference>
<dbReference type="CDD" id="cd17756">
    <property type="entry name" value="MCM5"/>
    <property type="match status" value="1"/>
</dbReference>
<comment type="function">
    <text evidence="12">Acts as component of the MCM2-7 complex (MCM complex) which is the replicative helicase essential for 'once per cell cycle' DNA replication initiation and elongation in eukaryotic cells. The active ATPase sites in the MCM2-7 ring are formed through the interaction surfaces of two neighboring subunits such that a critical structure of a conserved arginine finger motif is provided in trans relative to the ATP-binding site of the Walker A box of the adjacent subunit. The six ATPase active sites, however, are likely to contribute differentially to the complex helicase activity.</text>
</comment>
<keyword evidence="10 12" id="KW-0131">Cell cycle</keyword>
<comment type="caution">
    <text evidence="14">The sequence shown here is derived from an EMBL/GenBank/DDBJ whole genome shotgun (WGS) entry which is preliminary data.</text>
</comment>
<dbReference type="InterPro" id="IPR054125">
    <property type="entry name" value="MCM5_C"/>
</dbReference>
<dbReference type="InterPro" id="IPR001208">
    <property type="entry name" value="MCM_dom"/>
</dbReference>
<dbReference type="InterPro" id="IPR027925">
    <property type="entry name" value="MCM_N"/>
</dbReference>
<sequence length="720" mass="80402">MDRQSVFSTHVYNPTYAQSEDTNLQVQAQLEAFILDFRLDNAFIYRDQLRENALLKKYYCDVNIGDLIKFNEELAHRLTTEPAEIIPLFEAALKKCTHRIVFPHEAKVDLPEHQLLLHSNAEDVSIRNLDSLTISRLVRVPGIVIGASVLSSKATELQIQCRNCGHQQYIHVSGGFSGVTLPRQCNRPRVPKDPTEKCPLDPYFVVHEKSKFVDQQIIKLQEAPDQVPVGELPRHVLISADRYLTNRVVPGSRCTVMGIFSIYQSKGPKGSTTGAVAIRTPYLRAVGIQTDIDQTAKGQAIFSEEEEQEFLELSRRPDLYKVLTGCIAPSIYGNQDIKKAILCLLMGGSKKILPDGMKLRGDINVLLLGDPGTAKSQLLKFVEKVAPIAIYTSGKGSSAAGLTASVQRDHSTREFYLEGGAMVLADGGVVCIDEFDKMRDEDRVAIHEAMEQQTISIAKAGITTILNARTSVLAAANPVFGRYDDLKSPGENIDFQTTILSRFDMIFIVKDEHERGRDERIAKHVMGIHMGGRGVEEQTESEIPVDKLRRYISYCRTRCAPRLSEEAAEKLSSHFVSIRKHVHASEMETNARSSIPITVRQLEAIVRITESLAKLTLSPVATEEHVDEAIRLFLCSTMDAVDKGTNNGSRELNEEASRVEAELKRRLPIGWSTSLATLRREMVEGKGFSEQALNRALMILQRRDTIMFRNQGAQVYRNGA</sequence>
<dbReference type="InterPro" id="IPR018525">
    <property type="entry name" value="MCM_CS"/>
</dbReference>
<dbReference type="Gene3D" id="2.20.28.10">
    <property type="match status" value="1"/>
</dbReference>
<dbReference type="EMBL" id="JAZHXJ010000178">
    <property type="protein sequence ID" value="KAL1870287.1"/>
    <property type="molecule type" value="Genomic_DNA"/>
</dbReference>
<keyword evidence="3 12" id="KW-0235">DNA replication</keyword>
<dbReference type="Gene3D" id="2.40.50.140">
    <property type="entry name" value="Nucleic acid-binding proteins"/>
    <property type="match status" value="1"/>
</dbReference>
<comment type="catalytic activity">
    <reaction evidence="12">
        <text>ATP + H2O = ADP + phosphate + H(+)</text>
        <dbReference type="Rhea" id="RHEA:13065"/>
        <dbReference type="ChEBI" id="CHEBI:15377"/>
        <dbReference type="ChEBI" id="CHEBI:15378"/>
        <dbReference type="ChEBI" id="CHEBI:30616"/>
        <dbReference type="ChEBI" id="CHEBI:43474"/>
        <dbReference type="ChEBI" id="CHEBI:456216"/>
        <dbReference type="EC" id="3.6.4.12"/>
    </reaction>
</comment>
<keyword evidence="15" id="KW-1185">Reference proteome</keyword>
<evidence type="ECO:0000256" key="11">
    <source>
        <dbReference type="RuleBase" id="RU004070"/>
    </source>
</evidence>
<dbReference type="InterPro" id="IPR012340">
    <property type="entry name" value="NA-bd_OB-fold"/>
</dbReference>